<keyword evidence="4" id="KW-1185">Reference proteome</keyword>
<dbReference type="EMBL" id="JAPFFF010000012">
    <property type="protein sequence ID" value="KAK8875850.1"/>
    <property type="molecule type" value="Genomic_DNA"/>
</dbReference>
<dbReference type="PANTHER" id="PTHR12093">
    <property type="entry name" value="NCK-ASSOCIATED PROTEIN 1"/>
    <property type="match status" value="1"/>
</dbReference>
<comment type="similarity">
    <text evidence="1">Belongs to the HEM-1/HEM-2 family.</text>
</comment>
<feature type="region of interest" description="Disordered" evidence="2">
    <location>
        <begin position="830"/>
        <end position="860"/>
    </location>
</feature>
<accession>A0ABR2JDL6</accession>
<feature type="compositionally biased region" description="Polar residues" evidence="2">
    <location>
        <begin position="7"/>
        <end position="17"/>
    </location>
</feature>
<protein>
    <submittedName>
        <fullName evidence="3">Uncharacterized protein</fullName>
    </submittedName>
</protein>
<dbReference type="Pfam" id="PF09735">
    <property type="entry name" value="Nckap1"/>
    <property type="match status" value="1"/>
</dbReference>
<evidence type="ECO:0000256" key="2">
    <source>
        <dbReference type="SAM" id="MobiDB-lite"/>
    </source>
</evidence>
<evidence type="ECO:0000256" key="1">
    <source>
        <dbReference type="ARBA" id="ARBA00037947"/>
    </source>
</evidence>
<evidence type="ECO:0000313" key="4">
    <source>
        <dbReference type="Proteomes" id="UP001470230"/>
    </source>
</evidence>
<feature type="compositionally biased region" description="Basic and acidic residues" evidence="2">
    <location>
        <begin position="837"/>
        <end position="848"/>
    </location>
</feature>
<dbReference type="Proteomes" id="UP001470230">
    <property type="component" value="Unassembled WGS sequence"/>
</dbReference>
<feature type="region of interest" description="Disordered" evidence="2">
    <location>
        <begin position="1162"/>
        <end position="1191"/>
    </location>
</feature>
<comment type="caution">
    <text evidence="3">The sequence shown here is derived from an EMBL/GenBank/DDBJ whole genome shotgun (WGS) entry which is preliminary data.</text>
</comment>
<gene>
    <name evidence="3" type="ORF">M9Y10_006025</name>
</gene>
<reference evidence="3 4" key="1">
    <citation type="submission" date="2024-04" db="EMBL/GenBank/DDBJ databases">
        <title>Tritrichomonas musculus Genome.</title>
        <authorList>
            <person name="Alves-Ferreira E."/>
            <person name="Grigg M."/>
            <person name="Lorenzi H."/>
            <person name="Galac M."/>
        </authorList>
    </citation>
    <scope>NUCLEOTIDE SEQUENCE [LARGE SCALE GENOMIC DNA]</scope>
    <source>
        <strain evidence="3 4">EAF2021</strain>
    </source>
</reference>
<feature type="compositionally biased region" description="Basic residues" evidence="2">
    <location>
        <begin position="1162"/>
        <end position="1180"/>
    </location>
</feature>
<evidence type="ECO:0000313" key="3">
    <source>
        <dbReference type="EMBL" id="KAK8875850.1"/>
    </source>
</evidence>
<proteinExistence type="inferred from homology"/>
<sequence>MSKESEQAPTSQNNAQPPQEEGPTVPYDYIEVIAQHGEVVLSKLENLRVLLGPNTPLPQALDNSKKKKKALLDSLTAYEKYVRGEGEYPKQEPRKPGKTPWPVTLLEHCIEPYKILRYASQWIRIARQCLLDTSRTADFDIRWNQLLTVKFCQIFTSFCRVFVFMKSFSIVKIISLIVPYYIDDIPELKEYVTDSRKLINLITLSLSDPFANVYNLIQPVGKKLNRLAATIGTYIAQLFGPFPLIEWANLSIFRKPPETPETTLEDDDFFILRNITLLKDTMVYFVTVFSQEIGSDSDSFNVVIENLLTESPVVPITVTTRVPIRDFLKYSRRSPINDDVQQVIDLSAPRKFATSHRKRIQNVTILLNEIKSMCEFNNNLVCQYFPNIISLCALGYYEFSQYFTFDKNSVCVDALNLLAELLDMVKIIRQNHDDIQRFFIYNLSTIDVEFLKAQIAQINNDSPIPSLLNPLVSALETLSIDDYDKGSCYHFLGYNLTYGRILYYYNHLHNTSIVSYAEPLFEHLTTILTHAEFAEDPTRCFFKYCPIQRLWTYSGRFVEHIVNPAVPISRCITLLEVFTYFAQDQNIYIYPKEKDNQKNNFELVQMTLLKRIRESLMRECNNSSIYHQLGLQTRDLCKDGADKSKDHFNLNKFKFTSNVPKEELIKQFTEQNQFQKELRGFFTRVPQQIRVFDEIKKPSAYFENGLTQNISSYLFPTQMPEGMSLDRGFSTAFQFLWQIFAQMGKPFPRNMFRARLFEGTQASSDNYIQHVNLMTGVTPYDGLIPKSPSLVESLQYQIFKFIKQSFKQSIYLAPLRGFFDISDKSDIMSFDSQSSSKNKDKDKDKEKDPDVDEAEIQHQQQVQAQLDATPKVISSDFFSQKAIKYMITNLGANSGFAFDRIVTLAAAECIVNIFKKYIECIQYMPEWYSTLRNKGSLPQDSLGSPTFNFCCTEMIRLGCAMTLREIVLIEMKTGMSNSVPGIQQIIDAAIDRITVTLTGKEHLICEACSLKDSMYFIQQNVEKAKIDKQSDFSQFMFFIGLLLNNNIWNDSKYYADYEAISRNLHLFPIALKAFIQVKNSLFVTVDDLALEHGFKVFYSIFGTIVNQKKVDNGKNYAKAMAQLAIAFPRSIEIIQFGWLHEVFPNYDADLMASIEIVEDRHRHHHKGGGSSAPKKKHSQQKRSSTVVVKKK</sequence>
<feature type="compositionally biased region" description="Polar residues" evidence="2">
    <location>
        <begin position="1181"/>
        <end position="1191"/>
    </location>
</feature>
<feature type="region of interest" description="Disordered" evidence="2">
    <location>
        <begin position="1"/>
        <end position="27"/>
    </location>
</feature>
<organism evidence="3 4">
    <name type="scientific">Tritrichomonas musculus</name>
    <dbReference type="NCBI Taxonomy" id="1915356"/>
    <lineage>
        <taxon>Eukaryota</taxon>
        <taxon>Metamonada</taxon>
        <taxon>Parabasalia</taxon>
        <taxon>Tritrichomonadida</taxon>
        <taxon>Tritrichomonadidae</taxon>
        <taxon>Tritrichomonas</taxon>
    </lineage>
</organism>
<dbReference type="PANTHER" id="PTHR12093:SF10">
    <property type="entry name" value="MEMBRANE-ASSOCIATED PROTEIN HEM"/>
    <property type="match status" value="1"/>
</dbReference>
<name>A0ABR2JDL6_9EUKA</name>
<dbReference type="InterPro" id="IPR019137">
    <property type="entry name" value="Nck-associated_protein-1"/>
</dbReference>